<feature type="domain" description="Epg5-like central TPR repeats" evidence="4">
    <location>
        <begin position="1746"/>
        <end position="2081"/>
    </location>
</feature>
<dbReference type="InterPro" id="IPR051436">
    <property type="entry name" value="Autophagy-related_EPG5"/>
</dbReference>
<dbReference type="PANTHER" id="PTHR31139:SF4">
    <property type="entry name" value="ECTOPIC P GRANULES PROTEIN 5 HOMOLOG"/>
    <property type="match status" value="1"/>
</dbReference>
<proteinExistence type="inferred from homology"/>
<gene>
    <name evidence="6" type="ORF">BC936DRAFT_141648</name>
</gene>
<dbReference type="GO" id="GO:0005737">
    <property type="term" value="C:cytoplasm"/>
    <property type="evidence" value="ECO:0007669"/>
    <property type="project" value="TreeGrafter"/>
</dbReference>
<dbReference type="GO" id="GO:0097352">
    <property type="term" value="P:autophagosome maturation"/>
    <property type="evidence" value="ECO:0007669"/>
    <property type="project" value="TreeGrafter"/>
</dbReference>
<comment type="caution">
    <text evidence="6">The sequence shown here is derived from an EMBL/GenBank/DDBJ whole genome shotgun (WGS) entry which is preliminary data.</text>
</comment>
<evidence type="ECO:0000313" key="6">
    <source>
        <dbReference type="EMBL" id="RUP49743.1"/>
    </source>
</evidence>
<dbReference type="PANTHER" id="PTHR31139">
    <property type="entry name" value="ECTOPIC P GRANULES PROTEIN 5 HOMOLOG"/>
    <property type="match status" value="1"/>
</dbReference>
<dbReference type="InterPro" id="IPR059030">
    <property type="entry name" value="TPR_Epg5_mid"/>
</dbReference>
<dbReference type="Proteomes" id="UP000268093">
    <property type="component" value="Unassembled WGS sequence"/>
</dbReference>
<feature type="region of interest" description="Disordered" evidence="3">
    <location>
        <begin position="1504"/>
        <end position="1526"/>
    </location>
</feature>
<accession>A0A433DFV7</accession>
<evidence type="ECO:0000256" key="2">
    <source>
        <dbReference type="ARBA" id="ARBA00023006"/>
    </source>
</evidence>
<dbReference type="EMBL" id="RBNI01002018">
    <property type="protein sequence ID" value="RUP49743.1"/>
    <property type="molecule type" value="Genomic_DNA"/>
</dbReference>
<evidence type="ECO:0000259" key="5">
    <source>
        <dbReference type="Pfam" id="PF26573"/>
    </source>
</evidence>
<feature type="domain" description="Epg5-like TPR" evidence="5">
    <location>
        <begin position="1321"/>
        <end position="1457"/>
    </location>
</feature>
<feature type="compositionally biased region" description="Basic and acidic residues" evidence="3">
    <location>
        <begin position="41"/>
        <end position="57"/>
    </location>
</feature>
<comment type="similarity">
    <text evidence="1">Belongs to the EPG5 family.</text>
</comment>
<dbReference type="OrthoDB" id="75419at2759"/>
<dbReference type="Pfam" id="PF26573">
    <property type="entry name" value="TPR_Epg5_2"/>
    <property type="match status" value="1"/>
</dbReference>
<evidence type="ECO:0000313" key="7">
    <source>
        <dbReference type="Proteomes" id="UP000268093"/>
    </source>
</evidence>
<feature type="compositionally biased region" description="Basic residues" evidence="3">
    <location>
        <begin position="1"/>
        <end position="15"/>
    </location>
</feature>
<sequence>MERPRQKSKKKRKQHVKDLSPEDDERNLDDGAVTNPISKVATRESELTKLLATERRSSSTVEQATEAETDKPTAELADIVEPILTEEPLVGSHESAAHFPTSVRSVDGRGSLTSLQRDIDLHLSKQHSEVLVYPTISNISVDVVATAPPWLDEAPSEHIYPAISDVEASAPPFHYIMDIEPATAQPVRRLSDLNNSSYLQLTSDLAHQLNIRAATGEALNEEDLNKFYVNQQLEDLPEHMDTFWRQACDIYDDFYYRVRDFEKAHGEVQTTKLAIHKLQNTARNVAGRTWMIETKTEAAHAKCGDGAEITHTYSYQVAKYQASESSRLAKVLAKLREESNARLYRHMYESKLAKLWVQNYIDNFIWDSPVFQSCADEVQLAKLSEKVEVNRYREEVDKLMHMLDVLFHFEIKAKRRIDFESQRERSEDEKSSGADADDEQAVSLFARDIRGWISHLSSALLRVASDVDRKFIFLHALRCNGIAEWGAGLIQCPIPRRWADDFVDEYLLLIHLLLIPTDNHGGDDVGPSCTEKRSKKIPVLSEDDYLVILDQFNIPAIFDRLVTEHLLRYTDADSSSLDRIASASLLRLFAISNTLLRTLTRALSMFPREQFPSLIKRMAQIISQVSRILGGQILEDRERKTDATVLSMGKFETSVQAELDAFVIRTLRYFMALPGLGVWQFLTAVPFHVASVHALWRVFCDIVGVDFSKKFSSAETFAKELPSTKHLIHKINSNQVEGEFLLACLTKMATTITGNSAPNVAEEGDSELAVCLAIGVAHVLFDVAYLDVDLREQFYKSVRDSFSNICNAHPIVMSTLLRWVVDNFSVIGQMSLYLFRSLPLEKWPVITSDLGLLHEMLCRGQLASSEIQFAKFVIENINWGFRKDEDLGGEGKVDSQQPWRQRNILFLSYEVHQEMAFLIADLCQRLQPAKDGERSNHYVTAVASVVNSYVPIGGAMLNLTTDQAKRDFLDWCWKVILQLKLYDSPISKRAVDIDLEIAPHALSNIPNVTDLFVNQIALLTYVSFMLSDSSRSFLRFEANNGWQKINFLIRSGQSDPLIRILSEIIPSFIYMHGDDLFNDEHMTDLLADLVNLKTDPMLATAASRYVKWNKLTPLVNKDDGLTGIQIIIGSHAWQAQNIDNAYQLATESGEGFSYLDLILHSWLRTVFSLKDWTWNANYVAIVDYISKLGFILQRQHLVRDLLTEEFKKITDGRPFQSRTSHQTPGDSPRGAFQFVKTMLPDMLSTSGYPSLLVGDYSMLSFAANNLFRQPGVEAKSIWFAFEELVIETLSEKDSRREFALYLWEHSRDKTSGDLAYAFKQSGVHARKPLEFFVVYRWLQHAVVLPPDHPLLPLFLQMFFCLYFANFQPRTTPGRFFYGHLFFSRRQDTLDKLRDRIAFLQTYHGQKKNSTTQSGAILVDSSVDHEKLHGLYYAMWLWLREPRLTNSEFALDDLPEQFHSSRLRTCRDADPIGHSRTLWLELVPVTAFQLWFQRFPWVGKSKYVDGERASDTSPTKRTPERSDSSKAVLAAPAHLPPPFAPRKPFTSLSEDIRHDSNAEKLFGGVVRIIKQHGRQFLEHVSQHKSLDSNYMHQLQSLYHNELKRSRLEIPCSKVPSGICKAPAVFVIQHEELLQSSNVKKALVENRREGENLTFGAVDSRVCIQALVGLCTIEKINAALGNASFDNKVLEKLALASFEYLFQQFALESKTYPPAMIFLQGMMRTLGIHLGKQSSLVEFVVDLMDLDEHKVKLLHSIFNPGCSPQKFVELYRRISDSSTYSLKCQAKLLPRFDAVAWMTSTPAPSVEERHLCYSIAFEAIKKIGRSPTADQNLVLKEHWRFVSALTKSNMSDYIHVLENILDACTTDMVDENILDNFISAIGFNLEKLPLILDDTLDVGFVMSSSSVNRDQMCSIIDFLEQYFTGAEQKRGSLYRTYGLHIPAIVRLLTFILCDHRLMIDLPVTGQGWTSWDLIRRAYKPWLLSISFDQGDRRKQLDKNDALVERRQREVRSIATSFASVIKKLVNSREKLSKEVLHSVWDFYVALIKIDFPAKYALILHEQLQRLPWAFLEFDSSRLKLILELRVPLKDDMRVEFLRFVAFQLQSWTTLAPEELSANITTEDFVPLIAYVLLLVVQDVDNMYPDEKARVEVLMALDQNIVHALEWTSLGEDDYTGIVNELKTIWQHPLDIAVVPDRSFSSSVWVCLSWLKTFGSLNDSSRINMRQFKTYAQFVISLLKQAISVTGTNFEEDTLSSTVGDLIRMMDDAAGNIDEPLNVPVEIQDILQNTLSLLNYCVKGSRTFELIWQLLIDTVEQLQHLPLATLTSACHAMASVHHMVLLGEACIQRHFNIAKEHSVWSLVVAVLVIPELESDEFLHQCLETSSLLTLYAHCLQDLDRCGGSPTGEIEVAEEMAAFISATKPPEATGQTSKAILLLSKFAEIFATAEFDAEPRNRRLVPGLIAIFRTVMRWCEDKDSRGIFGTLGLGSKSPYDPGFRLFARVVATFLATRLVDAGVEVHVDVVALVETLTTLLSKNKEYASLKREVEFAVEVVKDKTKEIRWLRELVDELTRRLFPTDLFLFR</sequence>
<evidence type="ECO:0000256" key="1">
    <source>
        <dbReference type="ARBA" id="ARBA00010948"/>
    </source>
</evidence>
<evidence type="ECO:0000256" key="3">
    <source>
        <dbReference type="SAM" id="MobiDB-lite"/>
    </source>
</evidence>
<dbReference type="InterPro" id="IPR058750">
    <property type="entry name" value="TPR_Epg5"/>
</dbReference>
<evidence type="ECO:0000259" key="4">
    <source>
        <dbReference type="Pfam" id="PF26103"/>
    </source>
</evidence>
<feature type="region of interest" description="Disordered" evidence="3">
    <location>
        <begin position="1"/>
        <end position="73"/>
    </location>
</feature>
<dbReference type="Pfam" id="PF26103">
    <property type="entry name" value="TPR_Epg5"/>
    <property type="match status" value="1"/>
</dbReference>
<name>A0A433DFV7_9FUNG</name>
<evidence type="ECO:0008006" key="8">
    <source>
        <dbReference type="Google" id="ProtNLM"/>
    </source>
</evidence>
<reference evidence="6 7" key="1">
    <citation type="journal article" date="2018" name="New Phytol.">
        <title>Phylogenomics of Endogonaceae and evolution of mycorrhizas within Mucoromycota.</title>
        <authorList>
            <person name="Chang Y."/>
            <person name="Desiro A."/>
            <person name="Na H."/>
            <person name="Sandor L."/>
            <person name="Lipzen A."/>
            <person name="Clum A."/>
            <person name="Barry K."/>
            <person name="Grigoriev I.V."/>
            <person name="Martin F.M."/>
            <person name="Stajich J.E."/>
            <person name="Smith M.E."/>
            <person name="Bonito G."/>
            <person name="Spatafora J.W."/>
        </authorList>
    </citation>
    <scope>NUCLEOTIDE SEQUENCE [LARGE SCALE GENOMIC DNA]</scope>
    <source>
        <strain evidence="6 7">GMNB39</strain>
    </source>
</reference>
<keyword evidence="2" id="KW-0072">Autophagy</keyword>
<keyword evidence="7" id="KW-1185">Reference proteome</keyword>
<protein>
    <recommendedName>
        <fullName evidence="8">Ectopic P granules protein 5</fullName>
    </recommendedName>
</protein>
<organism evidence="6 7">
    <name type="scientific">Jimgerdemannia flammicorona</name>
    <dbReference type="NCBI Taxonomy" id="994334"/>
    <lineage>
        <taxon>Eukaryota</taxon>
        <taxon>Fungi</taxon>
        <taxon>Fungi incertae sedis</taxon>
        <taxon>Mucoromycota</taxon>
        <taxon>Mucoromycotina</taxon>
        <taxon>Endogonomycetes</taxon>
        <taxon>Endogonales</taxon>
        <taxon>Endogonaceae</taxon>
        <taxon>Jimgerdemannia</taxon>
    </lineage>
</organism>